<accession>A0A9Q3L1Z3</accession>
<dbReference type="Proteomes" id="UP000765509">
    <property type="component" value="Unassembled WGS sequence"/>
</dbReference>
<comment type="caution">
    <text evidence="2">The sequence shown here is derived from an EMBL/GenBank/DDBJ whole genome shotgun (WGS) entry which is preliminary data.</text>
</comment>
<dbReference type="AlphaFoldDB" id="A0A9Q3L1Z3"/>
<evidence type="ECO:0000313" key="3">
    <source>
        <dbReference type="Proteomes" id="UP000765509"/>
    </source>
</evidence>
<organism evidence="2 3">
    <name type="scientific">Austropuccinia psidii MF-1</name>
    <dbReference type="NCBI Taxonomy" id="1389203"/>
    <lineage>
        <taxon>Eukaryota</taxon>
        <taxon>Fungi</taxon>
        <taxon>Dikarya</taxon>
        <taxon>Basidiomycota</taxon>
        <taxon>Pucciniomycotina</taxon>
        <taxon>Pucciniomycetes</taxon>
        <taxon>Pucciniales</taxon>
        <taxon>Sphaerophragmiaceae</taxon>
        <taxon>Austropuccinia</taxon>
    </lineage>
</organism>
<keyword evidence="3" id="KW-1185">Reference proteome</keyword>
<name>A0A9Q3L1Z3_9BASI</name>
<gene>
    <name evidence="2" type="ORF">O181_130021</name>
</gene>
<dbReference type="EMBL" id="AVOT02137815">
    <property type="protein sequence ID" value="MBW0590306.1"/>
    <property type="molecule type" value="Genomic_DNA"/>
</dbReference>
<reference evidence="2" key="1">
    <citation type="submission" date="2021-03" db="EMBL/GenBank/DDBJ databases">
        <title>Draft genome sequence of rust myrtle Austropuccinia psidii MF-1, a brazilian biotype.</title>
        <authorList>
            <person name="Quecine M.C."/>
            <person name="Pachon D.M.R."/>
            <person name="Bonatelli M.L."/>
            <person name="Correr F.H."/>
            <person name="Franceschini L.M."/>
            <person name="Leite T.F."/>
            <person name="Margarido G.R.A."/>
            <person name="Almeida C.A."/>
            <person name="Ferrarezi J.A."/>
            <person name="Labate C.A."/>
        </authorList>
    </citation>
    <scope>NUCLEOTIDE SEQUENCE</scope>
    <source>
        <strain evidence="2">MF-1</strain>
    </source>
</reference>
<proteinExistence type="predicted"/>
<evidence type="ECO:0000256" key="1">
    <source>
        <dbReference type="SAM" id="MobiDB-lite"/>
    </source>
</evidence>
<evidence type="ECO:0000313" key="2">
    <source>
        <dbReference type="EMBL" id="MBW0590306.1"/>
    </source>
</evidence>
<feature type="region of interest" description="Disordered" evidence="1">
    <location>
        <begin position="27"/>
        <end position="46"/>
    </location>
</feature>
<sequence length="98" mass="10691">MIKCPTHSPFTASKMSNCAIITLEGESALTHPPPHGQTHTPLPSHMHMLTHPPPACTCKLNPTRTHQCNHTAPAVLCGRLYQCHLQNDNNVEAESLHG</sequence>
<protein>
    <submittedName>
        <fullName evidence="2">Uncharacterized protein</fullName>
    </submittedName>
</protein>